<organism evidence="4 5">
    <name type="scientific">Saccharomyces mikatae IFO 1815</name>
    <dbReference type="NCBI Taxonomy" id="226126"/>
    <lineage>
        <taxon>Eukaryota</taxon>
        <taxon>Fungi</taxon>
        <taxon>Dikarya</taxon>
        <taxon>Ascomycota</taxon>
        <taxon>Saccharomycotina</taxon>
        <taxon>Saccharomycetes</taxon>
        <taxon>Saccharomycetales</taxon>
        <taxon>Saccharomycetaceae</taxon>
        <taxon>Saccharomyces</taxon>
    </lineage>
</organism>
<evidence type="ECO:0000313" key="5">
    <source>
        <dbReference type="Proteomes" id="UP001161438"/>
    </source>
</evidence>
<keyword evidence="5" id="KW-1185">Reference proteome</keyword>
<keyword evidence="2" id="KW-0539">Nucleus</keyword>
<dbReference type="EMBL" id="OX365769">
    <property type="protein sequence ID" value="CAI4035379.1"/>
    <property type="molecule type" value="Genomic_DNA"/>
</dbReference>
<evidence type="ECO:0000256" key="2">
    <source>
        <dbReference type="ARBA" id="ARBA00023242"/>
    </source>
</evidence>
<evidence type="ECO:0000256" key="1">
    <source>
        <dbReference type="ARBA" id="ARBA00004123"/>
    </source>
</evidence>
<proteinExistence type="predicted"/>
<dbReference type="InterPro" id="IPR012935">
    <property type="entry name" value="NuBaID_N"/>
</dbReference>
<dbReference type="AlphaFoldDB" id="A0AA35ITA7"/>
<evidence type="ECO:0000313" key="4">
    <source>
        <dbReference type="EMBL" id="CAI4035379.1"/>
    </source>
</evidence>
<comment type="subcellular location">
    <subcellularLocation>
        <location evidence="1">Nucleus</location>
    </subcellularLocation>
</comment>
<protein>
    <recommendedName>
        <fullName evidence="3">C3HC-type domain-containing protein</fullName>
    </recommendedName>
</protein>
<evidence type="ECO:0000259" key="3">
    <source>
        <dbReference type="Pfam" id="PF07967"/>
    </source>
</evidence>
<feature type="domain" description="C3HC-type" evidence="3">
    <location>
        <begin position="109"/>
        <end position="213"/>
    </location>
</feature>
<sequence length="334" mass="39309">MEKDSLEIRLKTIRNSLVNNAKEVSGKHRSTLGHRIITKWRYRKKPYDGNSMLPKNCKNHVQLYDDLIQKSSNDLAGFRLHDLQALLEKICLIQNHTRLLLVEWDVRWVNPLTLASKGWESYQGESQLQAVFKCCCCHAVMTILSSENDYAPTSYNMKLNEKIWHDSIIGNHLQECPWRNNQFNLNKEYYLSTQNLIRDIERIHADVDKITTGSKEFSLKRNSSRIFHYLTEKEMQKLAFFFNCKDYSLVGLLLLGYTKFEKDNLVQCTACFHRASLKILEHTSFNGHAQWCRYYNKELLPKMLLELINKEDKVITRMDVGERLDKLENVLRTL</sequence>
<dbReference type="GO" id="GO:0005634">
    <property type="term" value="C:nucleus"/>
    <property type="evidence" value="ECO:0007669"/>
    <property type="project" value="UniProtKB-SubCell"/>
</dbReference>
<accession>A0AA35ITA7</accession>
<dbReference type="Proteomes" id="UP001161438">
    <property type="component" value="Chromosome 13"/>
</dbReference>
<dbReference type="GeneID" id="80920253"/>
<name>A0AA35ITA7_SACMI</name>
<dbReference type="GO" id="GO:0008270">
    <property type="term" value="F:zinc ion binding"/>
    <property type="evidence" value="ECO:0007669"/>
    <property type="project" value="InterPro"/>
</dbReference>
<reference evidence="4" key="1">
    <citation type="submission" date="2022-10" db="EMBL/GenBank/DDBJ databases">
        <authorList>
            <person name="Byrne P K."/>
        </authorList>
    </citation>
    <scope>NUCLEOTIDE SEQUENCE</scope>
    <source>
        <strain evidence="4">IFO1815</strain>
    </source>
</reference>
<dbReference type="Pfam" id="PF07967">
    <property type="entry name" value="zf-C3HC"/>
    <property type="match status" value="1"/>
</dbReference>
<gene>
    <name evidence="4" type="primary">SMKI13G0270</name>
    <name evidence="4" type="ORF">SMKI_13G0270</name>
</gene>
<dbReference type="RefSeq" id="XP_056078499.1">
    <property type="nucleotide sequence ID" value="XM_056224596.1"/>
</dbReference>